<dbReference type="GO" id="GO:0000287">
    <property type="term" value="F:magnesium ion binding"/>
    <property type="evidence" value="ECO:0007669"/>
    <property type="project" value="InterPro"/>
</dbReference>
<protein>
    <recommendedName>
        <fullName evidence="2">dUTP diphosphatase</fullName>
        <ecNumber evidence="2">3.6.1.23</ecNumber>
    </recommendedName>
</protein>
<feature type="domain" description="dUTPase-like" evidence="6">
    <location>
        <begin position="13"/>
        <end position="141"/>
    </location>
</feature>
<dbReference type="GO" id="GO:0004170">
    <property type="term" value="F:dUTP diphosphatase activity"/>
    <property type="evidence" value="ECO:0007669"/>
    <property type="project" value="UniProtKB-EC"/>
</dbReference>
<comment type="similarity">
    <text evidence="1">Belongs to the dUTPase family.</text>
</comment>
<dbReference type="InterPro" id="IPR033704">
    <property type="entry name" value="dUTPase_trimeric"/>
</dbReference>
<dbReference type="AlphaFoldDB" id="A0A1G2CL97"/>
<dbReference type="PANTHER" id="PTHR11241:SF0">
    <property type="entry name" value="DEOXYURIDINE 5'-TRIPHOSPHATE NUCLEOTIDOHYDROLASE"/>
    <property type="match status" value="1"/>
</dbReference>
<evidence type="ECO:0000259" key="6">
    <source>
        <dbReference type="Pfam" id="PF00692"/>
    </source>
</evidence>
<dbReference type="GO" id="GO:0046081">
    <property type="term" value="P:dUTP catabolic process"/>
    <property type="evidence" value="ECO:0007669"/>
    <property type="project" value="InterPro"/>
</dbReference>
<proteinExistence type="inferred from homology"/>
<dbReference type="InterPro" id="IPR029054">
    <property type="entry name" value="dUTPase-like"/>
</dbReference>
<evidence type="ECO:0000256" key="5">
    <source>
        <dbReference type="ARBA" id="ARBA00047686"/>
    </source>
</evidence>
<dbReference type="NCBIfam" id="TIGR00576">
    <property type="entry name" value="dut"/>
    <property type="match status" value="1"/>
</dbReference>
<gene>
    <name evidence="7" type="ORF">A2946_01700</name>
</gene>
<dbReference type="InterPro" id="IPR036157">
    <property type="entry name" value="dUTPase-like_sf"/>
</dbReference>
<evidence type="ECO:0000313" key="7">
    <source>
        <dbReference type="EMBL" id="OGZ01198.1"/>
    </source>
</evidence>
<keyword evidence="4" id="KW-0546">Nucleotide metabolism</keyword>
<accession>A0A1G2CL97</accession>
<evidence type="ECO:0000256" key="4">
    <source>
        <dbReference type="ARBA" id="ARBA00023080"/>
    </source>
</evidence>
<name>A0A1G2CL97_9BACT</name>
<dbReference type="Proteomes" id="UP000178348">
    <property type="component" value="Unassembled WGS sequence"/>
</dbReference>
<evidence type="ECO:0000256" key="3">
    <source>
        <dbReference type="ARBA" id="ARBA00022801"/>
    </source>
</evidence>
<dbReference type="EMBL" id="MHLB01000047">
    <property type="protein sequence ID" value="OGZ01198.1"/>
    <property type="molecule type" value="Genomic_DNA"/>
</dbReference>
<organism evidence="7 8">
    <name type="scientific">Candidatus Liptonbacteria bacterium RIFCSPLOWO2_01_FULL_53_13</name>
    <dbReference type="NCBI Taxonomy" id="1798651"/>
    <lineage>
        <taxon>Bacteria</taxon>
        <taxon>Candidatus Liptoniibacteriota</taxon>
    </lineage>
</organism>
<dbReference type="CDD" id="cd07557">
    <property type="entry name" value="trimeric_dUTPase"/>
    <property type="match status" value="1"/>
</dbReference>
<dbReference type="SUPFAM" id="SSF51283">
    <property type="entry name" value="dUTPase-like"/>
    <property type="match status" value="1"/>
</dbReference>
<evidence type="ECO:0000256" key="1">
    <source>
        <dbReference type="ARBA" id="ARBA00006581"/>
    </source>
</evidence>
<comment type="catalytic activity">
    <reaction evidence="5">
        <text>dUTP + H2O = dUMP + diphosphate + H(+)</text>
        <dbReference type="Rhea" id="RHEA:10248"/>
        <dbReference type="ChEBI" id="CHEBI:15377"/>
        <dbReference type="ChEBI" id="CHEBI:15378"/>
        <dbReference type="ChEBI" id="CHEBI:33019"/>
        <dbReference type="ChEBI" id="CHEBI:61555"/>
        <dbReference type="ChEBI" id="CHEBI:246422"/>
        <dbReference type="EC" id="3.6.1.23"/>
    </reaction>
</comment>
<sequence length="141" mass="15463">MKVRISRIDPSLPLPEYHTPGAVAFDFYTRTDATIAPHECKLLPANFIIQVPEGYALVIAARSGLFKKGLALRNGIGVIDQDYHGPKDEIGILLYNFTETPVEVRRGDRVAQGLIVPIAKAEWEEVAQIKEDSRGGFGSTG</sequence>
<dbReference type="GO" id="GO:0006226">
    <property type="term" value="P:dUMP biosynthetic process"/>
    <property type="evidence" value="ECO:0007669"/>
    <property type="project" value="InterPro"/>
</dbReference>
<comment type="caution">
    <text evidence="7">The sequence shown here is derived from an EMBL/GenBank/DDBJ whole genome shotgun (WGS) entry which is preliminary data.</text>
</comment>
<reference evidence="7 8" key="1">
    <citation type="journal article" date="2016" name="Nat. Commun.">
        <title>Thousands of microbial genomes shed light on interconnected biogeochemical processes in an aquifer system.</title>
        <authorList>
            <person name="Anantharaman K."/>
            <person name="Brown C.T."/>
            <person name="Hug L.A."/>
            <person name="Sharon I."/>
            <person name="Castelle C.J."/>
            <person name="Probst A.J."/>
            <person name="Thomas B.C."/>
            <person name="Singh A."/>
            <person name="Wilkins M.J."/>
            <person name="Karaoz U."/>
            <person name="Brodie E.L."/>
            <person name="Williams K.H."/>
            <person name="Hubbard S.S."/>
            <person name="Banfield J.F."/>
        </authorList>
    </citation>
    <scope>NUCLEOTIDE SEQUENCE [LARGE SCALE GENOMIC DNA]</scope>
</reference>
<dbReference type="InterPro" id="IPR008181">
    <property type="entry name" value="dUTPase"/>
</dbReference>
<evidence type="ECO:0000256" key="2">
    <source>
        <dbReference type="ARBA" id="ARBA00012379"/>
    </source>
</evidence>
<dbReference type="PANTHER" id="PTHR11241">
    <property type="entry name" value="DEOXYURIDINE 5'-TRIPHOSPHATE NUCLEOTIDOHYDROLASE"/>
    <property type="match status" value="1"/>
</dbReference>
<evidence type="ECO:0000313" key="8">
    <source>
        <dbReference type="Proteomes" id="UP000178348"/>
    </source>
</evidence>
<dbReference type="Pfam" id="PF00692">
    <property type="entry name" value="dUTPase"/>
    <property type="match status" value="1"/>
</dbReference>
<dbReference type="EC" id="3.6.1.23" evidence="2"/>
<dbReference type="NCBIfam" id="NF001862">
    <property type="entry name" value="PRK00601.1"/>
    <property type="match status" value="1"/>
</dbReference>
<keyword evidence="3" id="KW-0378">Hydrolase</keyword>
<dbReference type="Gene3D" id="2.70.40.10">
    <property type="match status" value="1"/>
</dbReference>